<dbReference type="InterPro" id="IPR033891">
    <property type="entry name" value="TTC38"/>
</dbReference>
<sequence length="437" mass="47470">MITDSQSNALAGATPAARDLFDAACEAFATYSGDPVSLLDAAAAEAPDCLMIHLARAWCFTLATEPEAAAAARASLVEVAHLAADDRTAGHLAGLRAARAGNWTEAARAMEHHSLRFPRDLIALQAGHLIDFLRADARTLRDRIARALPQWDGVPGQSLVLGMHAFGLEETGSYARAEAAGRAAVEADPRDCWAHHAVAHVMEMEGRPADGLAWITGREAHWSSESNFLKVHNWWHRALCHIELGEPQAALALYDGPIREGAAAMDLVDASALLWRLDLMGMDVCDRFEALSARWDALSDGRLYPFNDLHAAMAHLGAGREDEVDRLLARMAGADGNETADWVHRIGRPLVEGFRAFRRGDLGRAADRLWSARHIVNAFGGSHAQRDVIDWTLTEAALRGGQSGMAEALVAERQALRPHSPVNLAFRDRLNQKRVAA</sequence>
<dbReference type="OrthoDB" id="9815900at2"/>
<dbReference type="AlphaFoldDB" id="A0A433XEC0"/>
<dbReference type="Gene3D" id="1.25.40.10">
    <property type="entry name" value="Tetratricopeptide repeat domain"/>
    <property type="match status" value="1"/>
</dbReference>
<comment type="similarity">
    <text evidence="1">Belongs to the TTC38 family.</text>
</comment>
<accession>A0A433XEC0</accession>
<evidence type="ECO:0000256" key="2">
    <source>
        <dbReference type="ARBA" id="ARBA00019992"/>
    </source>
</evidence>
<evidence type="ECO:0000256" key="1">
    <source>
        <dbReference type="ARBA" id="ARBA00005857"/>
    </source>
</evidence>
<dbReference type="InterPro" id="IPR011990">
    <property type="entry name" value="TPR-like_helical_dom_sf"/>
</dbReference>
<keyword evidence="4" id="KW-0802">TPR repeat</keyword>
<protein>
    <recommendedName>
        <fullName evidence="2">Tetratricopeptide repeat protein 38</fullName>
    </recommendedName>
</protein>
<keyword evidence="3" id="KW-0677">Repeat</keyword>
<dbReference type="Proteomes" id="UP000281547">
    <property type="component" value="Unassembled WGS sequence"/>
</dbReference>
<evidence type="ECO:0000313" key="5">
    <source>
        <dbReference type="EMBL" id="RUT32449.1"/>
    </source>
</evidence>
<dbReference type="CDD" id="cd05804">
    <property type="entry name" value="StaR_like"/>
    <property type="match status" value="1"/>
</dbReference>
<evidence type="ECO:0000256" key="3">
    <source>
        <dbReference type="ARBA" id="ARBA00022737"/>
    </source>
</evidence>
<comment type="caution">
    <text evidence="5">The sequence shown here is derived from an EMBL/GenBank/DDBJ whole genome shotgun (WGS) entry which is preliminary data.</text>
</comment>
<name>A0A433XEC0_9HYPH</name>
<dbReference type="SUPFAM" id="SSF48452">
    <property type="entry name" value="TPR-like"/>
    <property type="match status" value="1"/>
</dbReference>
<organism evidence="5 6">
    <name type="scientific">Arsenicitalea aurantiaca</name>
    <dbReference type="NCBI Taxonomy" id="1783274"/>
    <lineage>
        <taxon>Bacteria</taxon>
        <taxon>Pseudomonadati</taxon>
        <taxon>Pseudomonadota</taxon>
        <taxon>Alphaproteobacteria</taxon>
        <taxon>Hyphomicrobiales</taxon>
        <taxon>Devosiaceae</taxon>
        <taxon>Arsenicitalea</taxon>
    </lineage>
</organism>
<reference evidence="5 6" key="1">
    <citation type="journal article" date="2016" name="Int. J. Syst. Evol. Microbiol.">
        <title>Arsenicitalea aurantiaca gen. nov., sp. nov., a new member of the family Hyphomicrobiaceae, isolated from high-arsenic sediment.</title>
        <authorList>
            <person name="Mu Y."/>
            <person name="Zhou L."/>
            <person name="Zeng X.C."/>
            <person name="Liu L."/>
            <person name="Pan Y."/>
            <person name="Chen X."/>
            <person name="Wang J."/>
            <person name="Li S."/>
            <person name="Li W.J."/>
            <person name="Wang Y."/>
        </authorList>
    </citation>
    <scope>NUCLEOTIDE SEQUENCE [LARGE SCALE GENOMIC DNA]</scope>
    <source>
        <strain evidence="5 6">42-50</strain>
    </source>
</reference>
<evidence type="ECO:0000313" key="6">
    <source>
        <dbReference type="Proteomes" id="UP000281547"/>
    </source>
</evidence>
<evidence type="ECO:0000256" key="4">
    <source>
        <dbReference type="ARBA" id="ARBA00022803"/>
    </source>
</evidence>
<dbReference type="RefSeq" id="WP_127187406.1">
    <property type="nucleotide sequence ID" value="NZ_RZNJ01000002.1"/>
</dbReference>
<proteinExistence type="inferred from homology"/>
<gene>
    <name evidence="5" type="ORF">EMQ25_04640</name>
</gene>
<dbReference type="EMBL" id="RZNJ01000002">
    <property type="protein sequence ID" value="RUT32449.1"/>
    <property type="molecule type" value="Genomic_DNA"/>
</dbReference>
<dbReference type="PANTHER" id="PTHR16263:SF4">
    <property type="entry name" value="TETRATRICOPEPTIDE REPEAT PROTEIN 38"/>
    <property type="match status" value="1"/>
</dbReference>
<dbReference type="PANTHER" id="PTHR16263">
    <property type="entry name" value="TETRATRICOPEPTIDE REPEAT PROTEIN 38"/>
    <property type="match status" value="1"/>
</dbReference>
<keyword evidence="6" id="KW-1185">Reference proteome</keyword>